<evidence type="ECO:0000256" key="7">
    <source>
        <dbReference type="HAMAP-Rule" id="MF_00701"/>
    </source>
</evidence>
<comment type="caution">
    <text evidence="9">The sequence shown here is derived from an EMBL/GenBank/DDBJ whole genome shotgun (WGS) entry which is preliminary data.</text>
</comment>
<evidence type="ECO:0000256" key="6">
    <source>
        <dbReference type="ARBA" id="ARBA00023014"/>
    </source>
</evidence>
<dbReference type="GO" id="GO:0046872">
    <property type="term" value="F:metal ion binding"/>
    <property type="evidence" value="ECO:0007669"/>
    <property type="project" value="UniProtKB-KW"/>
</dbReference>
<dbReference type="SUPFAM" id="SSF140914">
    <property type="entry name" value="PriB N-terminal domain-like"/>
    <property type="match status" value="1"/>
</dbReference>
<evidence type="ECO:0000256" key="4">
    <source>
        <dbReference type="ARBA" id="ARBA00022723"/>
    </source>
</evidence>
<evidence type="ECO:0000313" key="9">
    <source>
        <dbReference type="EMBL" id="HIG62948.1"/>
    </source>
</evidence>
<dbReference type="CDD" id="cd06560">
    <property type="entry name" value="PriL"/>
    <property type="match status" value="1"/>
</dbReference>
<sequence>MRDLWRYPFLPAAHAEIEKMYPRGQLESQLEKLLDDPLYGEARALAVERLNAAVADRMESLGTPVDERDEEMYLLSYLFSRLILSAQADTKVINWVGVTEALRAERTLKDEETSILLYVSEQLGVPVKVVEGKFQVHYTAYLTATKNLRTGKWKLVNRGVVDGKVMLDQRTLVRVLREIVVEHLQDLPELPGKLGKRVLERFSNDMENMQVMAKERQERALRELGQLDFGKAPPCFSGHLADLQEGVNLPHPARFFLTTFLTALGQEPEQIMELYATAPDFKESVTRYQVEHITGKISGAEYDTPSCSSLISQGVCPGGNALCREIVHPLSYYRTMAEREKPDGVKRKRLRLAAAGSGDAKLWAQLPLKAPADAPLRSLAAALRADGPSRVSLQVEHFRGRSTKAEGKYIRWASARLVDDTSPSLETLPLTQWELALPLAHAKSRGESVKVTLQPVKLGNQSRLHVLAVD</sequence>
<proteinExistence type="inferred from homology"/>
<evidence type="ECO:0000256" key="2">
    <source>
        <dbReference type="ARBA" id="ARBA00022515"/>
    </source>
</evidence>
<feature type="binding site" evidence="7">
    <location>
        <position position="235"/>
    </location>
    <ligand>
        <name>[4Fe-4S] cluster</name>
        <dbReference type="ChEBI" id="CHEBI:49883"/>
    </ligand>
</feature>
<feature type="binding site" evidence="7">
    <location>
        <position position="307"/>
    </location>
    <ligand>
        <name>[4Fe-4S] cluster</name>
        <dbReference type="ChEBI" id="CHEBI:49883"/>
    </ligand>
</feature>
<accession>A0A7C8DEM6</accession>
<feature type="domain" description="DNA primase large subunit C-terminal" evidence="8">
    <location>
        <begin position="227"/>
        <end position="314"/>
    </location>
</feature>
<reference evidence="10" key="1">
    <citation type="journal article" date="2019" name="bioRxiv">
        <title>Genome diversification in globally distributed novel marine Proteobacteria is linked to environmental adaptation.</title>
        <authorList>
            <person name="Zhou Z."/>
            <person name="Tran P.Q."/>
            <person name="Kieft K."/>
            <person name="Anantharaman K."/>
        </authorList>
    </citation>
    <scope>NUCLEOTIDE SEQUENCE [LARGE SCALE GENOMIC DNA]</scope>
</reference>
<keyword evidence="6 7" id="KW-0411">Iron-sulfur</keyword>
<evidence type="ECO:0000256" key="5">
    <source>
        <dbReference type="ARBA" id="ARBA00023004"/>
    </source>
</evidence>
<comment type="subunit">
    <text evidence="7">Heterodimer of a small subunit (PriS) and a large subunit (PriL).</text>
</comment>
<comment type="cofactor">
    <cofactor evidence="7">
        <name>[4Fe-4S] cluster</name>
        <dbReference type="ChEBI" id="CHEBI:49883"/>
    </cofactor>
    <text evidence="7">Binds 1 [4Fe-4S] cluster.</text>
</comment>
<dbReference type="GO" id="GO:1990077">
    <property type="term" value="C:primosome complex"/>
    <property type="evidence" value="ECO:0007669"/>
    <property type="project" value="UniProtKB-KW"/>
</dbReference>
<dbReference type="GO" id="GO:0006269">
    <property type="term" value="P:DNA replication, synthesis of primer"/>
    <property type="evidence" value="ECO:0007669"/>
    <property type="project" value="UniProtKB-UniRule"/>
</dbReference>
<dbReference type="HAMAP" id="MF_00701">
    <property type="entry name" value="DNA_primase_lrg_arc"/>
    <property type="match status" value="1"/>
</dbReference>
<dbReference type="GO" id="GO:0051539">
    <property type="term" value="F:4 iron, 4 sulfur cluster binding"/>
    <property type="evidence" value="ECO:0007669"/>
    <property type="project" value="UniProtKB-UniRule"/>
</dbReference>
<feature type="binding site" evidence="7">
    <location>
        <position position="323"/>
    </location>
    <ligand>
        <name>[4Fe-4S] cluster</name>
        <dbReference type="ChEBI" id="CHEBI:49883"/>
    </ligand>
</feature>
<keyword evidence="2 7" id="KW-0639">Primosome</keyword>
<keyword evidence="5 7" id="KW-0408">Iron</keyword>
<comment type="similarity">
    <text evidence="7">Belongs to the eukaryotic-type primase large subunit family.</text>
</comment>
<evidence type="ECO:0000256" key="3">
    <source>
        <dbReference type="ARBA" id="ARBA00022705"/>
    </source>
</evidence>
<dbReference type="EMBL" id="DUAV01000003">
    <property type="protein sequence ID" value="HIG62948.1"/>
    <property type="molecule type" value="Genomic_DNA"/>
</dbReference>
<dbReference type="InterPro" id="IPR058560">
    <property type="entry name" value="DNA_primase_C"/>
</dbReference>
<dbReference type="GO" id="GO:0003899">
    <property type="term" value="F:DNA-directed RNA polymerase activity"/>
    <property type="evidence" value="ECO:0007669"/>
    <property type="project" value="InterPro"/>
</dbReference>
<evidence type="ECO:0000256" key="1">
    <source>
        <dbReference type="ARBA" id="ARBA00022485"/>
    </source>
</evidence>
<gene>
    <name evidence="7" type="primary">priL</name>
    <name evidence="9" type="ORF">EYQ16_00260</name>
</gene>
<evidence type="ECO:0000313" key="10">
    <source>
        <dbReference type="Proteomes" id="UP000589516"/>
    </source>
</evidence>
<keyword evidence="3 7" id="KW-0235">DNA replication</keyword>
<name>A0A7C8DEM6_9ARCH</name>
<dbReference type="Pfam" id="PF04104">
    <property type="entry name" value="DNA_primase_lrg"/>
    <property type="match status" value="1"/>
</dbReference>
<protein>
    <recommendedName>
        <fullName evidence="7">DNA primase large subunit PriL</fullName>
    </recommendedName>
</protein>
<dbReference type="InterPro" id="IPR023642">
    <property type="entry name" value="DNA_primase_lsu_PriL"/>
</dbReference>
<evidence type="ECO:0000259" key="8">
    <source>
        <dbReference type="Pfam" id="PF04104"/>
    </source>
</evidence>
<dbReference type="Proteomes" id="UP000589516">
    <property type="component" value="Unassembled WGS sequence"/>
</dbReference>
<keyword evidence="4 7" id="KW-0479">Metal-binding</keyword>
<dbReference type="AlphaFoldDB" id="A0A7C8DEM6"/>
<keyword evidence="1 7" id="KW-0004">4Fe-4S</keyword>
<comment type="function">
    <text evidence="7">Regulatory subunit of DNA primase, an RNA polymerase that catalyzes the synthesis of short RNA molecules used as primers for DNA polymerase during DNA replication. Stabilizes and modulates the activity of the small subunit, increasing the rate of DNA synthesis, and conferring RNA synthesis capability. The DNA polymerase activity may enable DNA primase to also catalyze primer extension after primer synthesis. May also play a role in DNA repair.</text>
</comment>
<feature type="binding site" evidence="7">
    <location>
        <position position="316"/>
    </location>
    <ligand>
        <name>[4Fe-4S] cluster</name>
        <dbReference type="ChEBI" id="CHEBI:49883"/>
    </ligand>
</feature>
<organism evidence="9 10">
    <name type="scientific">Marine Group III euryarchaeote</name>
    <dbReference type="NCBI Taxonomy" id="2173149"/>
    <lineage>
        <taxon>Archaea</taxon>
        <taxon>Methanobacteriati</taxon>
        <taxon>Thermoplasmatota</taxon>
        <taxon>Thermoplasmata</taxon>
        <taxon>Candidatus Thermoprofundales</taxon>
    </lineage>
</organism>